<dbReference type="EMBL" id="JAAFGW010000003">
    <property type="protein sequence ID" value="NDP46868.1"/>
    <property type="molecule type" value="Genomic_DNA"/>
</dbReference>
<sequence length="169" mass="18732">MTKNNFNLAGTLVFIMLTLLTTASHADVITGRVVGIADGDTLTLLDATNTQHKIRLSGIDSPEKAQPFGQICKKSLSDLAYGRLVAVESGKLDRYGRAIGKVLVNGQDVNLEQVRRGCGWHYKKYQNEQSLDDRLSYNSAEVAARSGRVGLWADAEPMPPWEWRKAERK</sequence>
<accession>A0A7C9P899</accession>
<evidence type="ECO:0000313" key="3">
    <source>
        <dbReference type="EMBL" id="NDP46868.1"/>
    </source>
</evidence>
<feature type="chain" id="PRO_5028969963" evidence="1">
    <location>
        <begin position="27"/>
        <end position="169"/>
    </location>
</feature>
<dbReference type="PANTHER" id="PTHR12302">
    <property type="entry name" value="EBNA2 BINDING PROTEIN P100"/>
    <property type="match status" value="1"/>
</dbReference>
<reference evidence="3 4" key="1">
    <citation type="submission" date="2019-09" db="EMBL/GenBank/DDBJ databases">
        <title>H2 Metabolism Revealed by Metagenomic Analysis in Subglacial Sediment of East Antarctica.</title>
        <authorList>
            <person name="Yang Z."/>
            <person name="Zhang Y."/>
            <person name="Lv Y."/>
            <person name="Yan W."/>
            <person name="Xiao X."/>
            <person name="Sun B."/>
            <person name="Ma H."/>
        </authorList>
    </citation>
    <scope>NUCLEOTIDE SEQUENCE [LARGE SCALE GENOMIC DNA]</scope>
    <source>
        <strain evidence="3">Bin2_2</strain>
    </source>
</reference>
<dbReference type="Pfam" id="PF00565">
    <property type="entry name" value="SNase"/>
    <property type="match status" value="1"/>
</dbReference>
<name>A0A7C9P899_9PROT</name>
<evidence type="ECO:0000313" key="4">
    <source>
        <dbReference type="Proteomes" id="UP000483432"/>
    </source>
</evidence>
<dbReference type="GO" id="GO:0003676">
    <property type="term" value="F:nucleic acid binding"/>
    <property type="evidence" value="ECO:0007669"/>
    <property type="project" value="InterPro"/>
</dbReference>
<comment type="caution">
    <text evidence="3">The sequence shown here is derived from an EMBL/GenBank/DDBJ whole genome shotgun (WGS) entry which is preliminary data.</text>
</comment>
<dbReference type="PROSITE" id="PS01123">
    <property type="entry name" value="TNASE_1"/>
    <property type="match status" value="1"/>
</dbReference>
<evidence type="ECO:0000256" key="1">
    <source>
        <dbReference type="SAM" id="SignalP"/>
    </source>
</evidence>
<dbReference type="Gene3D" id="2.40.50.90">
    <property type="match status" value="1"/>
</dbReference>
<dbReference type="InterPro" id="IPR035437">
    <property type="entry name" value="SNase_OB-fold_sf"/>
</dbReference>
<evidence type="ECO:0000259" key="2">
    <source>
        <dbReference type="PROSITE" id="PS50830"/>
    </source>
</evidence>
<dbReference type="PANTHER" id="PTHR12302:SF26">
    <property type="entry name" value="BLR1266 PROTEIN"/>
    <property type="match status" value="1"/>
</dbReference>
<dbReference type="SMART" id="SM00318">
    <property type="entry name" value="SNc"/>
    <property type="match status" value="1"/>
</dbReference>
<gene>
    <name evidence="3" type="ORF">GZ085_00485</name>
</gene>
<dbReference type="InterPro" id="IPR002071">
    <property type="entry name" value="Thermonucl_AS"/>
</dbReference>
<organism evidence="3 4">
    <name type="scientific">Sulfuriferula multivorans</name>
    <dbReference type="NCBI Taxonomy" id="1559896"/>
    <lineage>
        <taxon>Bacteria</taxon>
        <taxon>Pseudomonadati</taxon>
        <taxon>Pseudomonadota</taxon>
        <taxon>Betaproteobacteria</taxon>
        <taxon>Nitrosomonadales</taxon>
        <taxon>Sulfuricellaceae</taxon>
        <taxon>Sulfuriferula</taxon>
    </lineage>
</organism>
<dbReference type="AlphaFoldDB" id="A0A7C9P899"/>
<proteinExistence type="predicted"/>
<dbReference type="PROSITE" id="PS50830">
    <property type="entry name" value="TNASE_3"/>
    <property type="match status" value="1"/>
</dbReference>
<protein>
    <submittedName>
        <fullName evidence="3">Nuclease</fullName>
    </submittedName>
</protein>
<dbReference type="Proteomes" id="UP000483432">
    <property type="component" value="Unassembled WGS sequence"/>
</dbReference>
<keyword evidence="1" id="KW-0732">Signal</keyword>
<feature type="signal peptide" evidence="1">
    <location>
        <begin position="1"/>
        <end position="26"/>
    </location>
</feature>
<dbReference type="SUPFAM" id="SSF50199">
    <property type="entry name" value="Staphylococcal nuclease"/>
    <property type="match status" value="1"/>
</dbReference>
<feature type="domain" description="TNase-like" evidence="2">
    <location>
        <begin position="27"/>
        <end position="154"/>
    </location>
</feature>
<dbReference type="GO" id="GO:0004518">
    <property type="term" value="F:nuclease activity"/>
    <property type="evidence" value="ECO:0007669"/>
    <property type="project" value="InterPro"/>
</dbReference>
<dbReference type="InterPro" id="IPR016071">
    <property type="entry name" value="Staphylococal_nuclease_OB-fold"/>
</dbReference>